<sequence length="1233" mass="138315">MVARTNKAIVAFLQFFTFIVTLQSVYTAYLGKFIGKLSELHHGVSGEVYAIDARTLHLKDFTYDGQGPAAYFYAGNTRAPGSGGFRLTDENGNPEVIRRYRKENVILTLPDAKTLNNIKWFSVWCEEFTVNFGDVKIPRNFDYPRPRKIDPLRGVHGVSSDNIIIVDAQTLLVPNLSYDGEAPDAKFWVGRGSKPSPQGVRVPDENGKEEPLRKYNRKTVVLTLPGDLTVFDIGHFGVWCEAFTVDFGHIQIPGNLNVPPSLRMLGVSPQSKLNCEVLYDDLAFEVRWAVAGDSIVLQLVSKLKKREYMSFGISGNDTETAMVGGDVVVAHINNETLEGRADDYYLSAKSQCSGRTGSCPDTRFEENTDSINLLNAAMVNGYSIITYQRPLRQIDPYDKPIYTNRSQPIIWAIGPLNDRNEVSFHSHWTKKDHFIDFGRPAKWNCPMPETDQPPMKIVTPLHQPQRYQDIENSSEDYTESVQAPPSRGRKPQQRRRGETNRGSVRQDSVDSIAKDSERSTSRTRQNVRRGPTAAVEKPKPVPTPAPVAKRDAWEIPPIQCYEPEDGVFYAQMGPTGGKRGYSAITGHVGWGISWYINGLLIPEINVVRGQTYTFVVEGGLDPELPAKYHPFYITDDPVGGYEHKTPEERAKIRIFAGVHVDRDGVVQPTGVGRLCHWTQQGDKEADDFESFGAYQRTLELKCDHGEPGVIQFTPNRNTPDTVYYHCFTHRYLGWKINVLDSCDVEGAASQIKASVVHPDSGIEMDNFKDSDDELEESPSIRFETRVKAPNTVINVEEKGITESFHKESTSVTENLSTDKGKRDESKYLEGVATQIENSQNETVTPQITELPVVPFEDVPISMTKMLAPPLVPPTFSVRPAYVSVPPQLMMKKPYYRPIIKNPIILKQFPYRFEDQLGVSSQILPQLQKPALQVHKKLIPVTFMERSGNKVRVEISPEQASTEKEPRTTTEQTFARLVNIAPSKVHYSENMPIAVNTGFKPESIVIEGGFKPIINKEVQDRYSKVEGPELEYESEIGIIDVNTNKDKQILVDKATGYYKNKSKFQKAPLNLRNKGVMLIIKESRSGRGDVYDDEIADADERVDSYYLPPDNQRSKPVVNIMKPSNIDVAPGTVVSYDGKRVSGASLTAKYPNGGSIFDSRASKAAELIKTGPQYGPFKGELPPLDPSFIKKSTTQFHFPRVLSRDLETPPPQEPTKLKLVRQLDNIDKENEKLS</sequence>
<keyword evidence="6" id="KW-1185">Reference proteome</keyword>
<dbReference type="EMBL" id="JAVRBK010000004">
    <property type="protein sequence ID" value="KAK5644469.1"/>
    <property type="molecule type" value="Genomic_DNA"/>
</dbReference>
<evidence type="ECO:0008006" key="7">
    <source>
        <dbReference type="Google" id="ProtNLM"/>
    </source>
</evidence>
<dbReference type="InterPro" id="IPR052126">
    <property type="entry name" value="Spindle_Org/Thrombomodulin"/>
</dbReference>
<dbReference type="SMART" id="SM00686">
    <property type="entry name" value="DM13"/>
    <property type="match status" value="2"/>
</dbReference>
<dbReference type="AlphaFoldDB" id="A0AAN7VE04"/>
<dbReference type="CDD" id="cd09631">
    <property type="entry name" value="DOMON_DOH"/>
    <property type="match status" value="1"/>
</dbReference>
<dbReference type="Pfam" id="PF10517">
    <property type="entry name" value="DM13"/>
    <property type="match status" value="2"/>
</dbReference>
<accession>A0AAN7VE04</accession>
<dbReference type="Proteomes" id="UP001329430">
    <property type="component" value="Chromosome 4"/>
</dbReference>
<evidence type="ECO:0000256" key="2">
    <source>
        <dbReference type="SAM" id="MobiDB-lite"/>
    </source>
</evidence>
<dbReference type="PANTHER" id="PTHR24036:SF13">
    <property type="entry name" value="PROTEIN SKELETOR, ISOFORMS D_E"/>
    <property type="match status" value="1"/>
</dbReference>
<dbReference type="InterPro" id="IPR005018">
    <property type="entry name" value="DOMON_domain"/>
</dbReference>
<evidence type="ECO:0000256" key="1">
    <source>
        <dbReference type="ARBA" id="ARBA00022737"/>
    </source>
</evidence>
<feature type="region of interest" description="Disordered" evidence="2">
    <location>
        <begin position="472"/>
        <end position="547"/>
    </location>
</feature>
<feature type="compositionally biased region" description="Basic and acidic residues" evidence="2">
    <location>
        <begin position="1223"/>
        <end position="1233"/>
    </location>
</feature>
<feature type="domain" description="DM13" evidence="4">
    <location>
        <begin position="31"/>
        <end position="138"/>
    </location>
</feature>
<evidence type="ECO:0000313" key="6">
    <source>
        <dbReference type="Proteomes" id="UP001329430"/>
    </source>
</evidence>
<dbReference type="PROSITE" id="PS50836">
    <property type="entry name" value="DOMON"/>
    <property type="match status" value="1"/>
</dbReference>
<organism evidence="5 6">
    <name type="scientific">Pyrocoelia pectoralis</name>
    <dbReference type="NCBI Taxonomy" id="417401"/>
    <lineage>
        <taxon>Eukaryota</taxon>
        <taxon>Metazoa</taxon>
        <taxon>Ecdysozoa</taxon>
        <taxon>Arthropoda</taxon>
        <taxon>Hexapoda</taxon>
        <taxon>Insecta</taxon>
        <taxon>Pterygota</taxon>
        <taxon>Neoptera</taxon>
        <taxon>Endopterygota</taxon>
        <taxon>Coleoptera</taxon>
        <taxon>Polyphaga</taxon>
        <taxon>Elateriformia</taxon>
        <taxon>Elateroidea</taxon>
        <taxon>Lampyridae</taxon>
        <taxon>Lampyrinae</taxon>
        <taxon>Pyrocoelia</taxon>
    </lineage>
</organism>
<reference evidence="5 6" key="1">
    <citation type="journal article" date="2024" name="Insects">
        <title>An Improved Chromosome-Level Genome Assembly of the Firefly Pyrocoelia pectoralis.</title>
        <authorList>
            <person name="Fu X."/>
            <person name="Meyer-Rochow V.B."/>
            <person name="Ballantyne L."/>
            <person name="Zhu X."/>
        </authorList>
    </citation>
    <scope>NUCLEOTIDE SEQUENCE [LARGE SCALE GENOMIC DNA]</scope>
    <source>
        <strain evidence="5">XCY_ONT2</strain>
    </source>
</reference>
<dbReference type="Pfam" id="PF25489">
    <property type="entry name" value="At5g54830"/>
    <property type="match status" value="1"/>
</dbReference>
<dbReference type="InterPro" id="IPR019545">
    <property type="entry name" value="DM13_domain"/>
</dbReference>
<dbReference type="Pfam" id="PF03351">
    <property type="entry name" value="DOMON"/>
    <property type="match status" value="1"/>
</dbReference>
<dbReference type="SMART" id="SM00664">
    <property type="entry name" value="DoH"/>
    <property type="match status" value="1"/>
</dbReference>
<dbReference type="PROSITE" id="PS51549">
    <property type="entry name" value="DM13"/>
    <property type="match status" value="2"/>
</dbReference>
<evidence type="ECO:0000259" key="4">
    <source>
        <dbReference type="PROSITE" id="PS51549"/>
    </source>
</evidence>
<feature type="domain" description="DM13" evidence="4">
    <location>
        <begin position="147"/>
        <end position="253"/>
    </location>
</feature>
<feature type="domain" description="DOMON" evidence="3">
    <location>
        <begin position="282"/>
        <end position="414"/>
    </location>
</feature>
<evidence type="ECO:0000313" key="5">
    <source>
        <dbReference type="EMBL" id="KAK5644469.1"/>
    </source>
</evidence>
<dbReference type="PANTHER" id="PTHR24036">
    <property type="entry name" value="SKELETOR-RELATED"/>
    <property type="match status" value="1"/>
</dbReference>
<gene>
    <name evidence="5" type="ORF">RI129_005769</name>
</gene>
<name>A0AAN7VE04_9COLE</name>
<feature type="region of interest" description="Disordered" evidence="2">
    <location>
        <begin position="1199"/>
        <end position="1233"/>
    </location>
</feature>
<proteinExistence type="predicted"/>
<evidence type="ECO:0000259" key="3">
    <source>
        <dbReference type="PROSITE" id="PS50836"/>
    </source>
</evidence>
<keyword evidence="1" id="KW-0677">Repeat</keyword>
<comment type="caution">
    <text evidence="5">The sequence shown here is derived from an EMBL/GenBank/DDBJ whole genome shotgun (WGS) entry which is preliminary data.</text>
</comment>
<dbReference type="InterPro" id="IPR045266">
    <property type="entry name" value="DOH_DOMON"/>
</dbReference>
<dbReference type="InterPro" id="IPR057443">
    <property type="entry name" value="At5g54830-like"/>
</dbReference>
<protein>
    <recommendedName>
        <fullName evidence="7">Protein Skeletor</fullName>
    </recommendedName>
</protein>